<sequence>MRLTATGCSSLLVHVYPAKMSAATCTYSSEGFGAQQKTTKGDLRTMIDFVVFDERLRSLVKNTRAVRGAECGSGHFLVISEVELCISFVKKQRKSNKQKDV</sequence>
<protein>
    <submittedName>
        <fullName evidence="1">Uncharacterized protein</fullName>
    </submittedName>
</protein>
<organism evidence="1">
    <name type="scientific">Timema poppense</name>
    <name type="common">Walking stick</name>
    <dbReference type="NCBI Taxonomy" id="170557"/>
    <lineage>
        <taxon>Eukaryota</taxon>
        <taxon>Metazoa</taxon>
        <taxon>Ecdysozoa</taxon>
        <taxon>Arthropoda</taxon>
        <taxon>Hexapoda</taxon>
        <taxon>Insecta</taxon>
        <taxon>Pterygota</taxon>
        <taxon>Neoptera</taxon>
        <taxon>Polyneoptera</taxon>
        <taxon>Phasmatodea</taxon>
        <taxon>Timematodea</taxon>
        <taxon>Timematoidea</taxon>
        <taxon>Timematidae</taxon>
        <taxon>Timema</taxon>
    </lineage>
</organism>
<dbReference type="AlphaFoldDB" id="A0A7R9DH03"/>
<accession>A0A7R9DH03</accession>
<reference evidence="1" key="1">
    <citation type="submission" date="2020-11" db="EMBL/GenBank/DDBJ databases">
        <authorList>
            <person name="Tran Van P."/>
        </authorList>
    </citation>
    <scope>NUCLEOTIDE SEQUENCE</scope>
</reference>
<gene>
    <name evidence="1" type="ORF">TPSB3V08_LOCUS9747</name>
</gene>
<dbReference type="EMBL" id="OD008037">
    <property type="protein sequence ID" value="CAD7414554.1"/>
    <property type="molecule type" value="Genomic_DNA"/>
</dbReference>
<proteinExistence type="predicted"/>
<name>A0A7R9DH03_TIMPO</name>
<evidence type="ECO:0000313" key="1">
    <source>
        <dbReference type="EMBL" id="CAD7414554.1"/>
    </source>
</evidence>